<name>A0ABR2PUQ4_9ROSI</name>
<protein>
    <recommendedName>
        <fullName evidence="4">Cystatin domain-containing protein</fullName>
    </recommendedName>
</protein>
<keyword evidence="2" id="KW-0789">Thiol protease inhibitor</keyword>
<sequence>MQQFQHFLVLLLPLFFHLITSDALKGYKHGVWYPIRNINDPYVTQLAEFAVYEYNIQSNASLTLVVVESGDTRVASGVNFRLLLKATDGTLTKDYRAVVWENVLTDSRKLILFQAI</sequence>
<evidence type="ECO:0000256" key="3">
    <source>
        <dbReference type="SAM" id="SignalP"/>
    </source>
</evidence>
<evidence type="ECO:0000313" key="6">
    <source>
        <dbReference type="Proteomes" id="UP001396334"/>
    </source>
</evidence>
<dbReference type="Pfam" id="PF16845">
    <property type="entry name" value="SQAPI"/>
    <property type="match status" value="1"/>
</dbReference>
<dbReference type="Gene3D" id="3.10.450.10">
    <property type="match status" value="1"/>
</dbReference>
<organism evidence="5 6">
    <name type="scientific">Hibiscus sabdariffa</name>
    <name type="common">roselle</name>
    <dbReference type="NCBI Taxonomy" id="183260"/>
    <lineage>
        <taxon>Eukaryota</taxon>
        <taxon>Viridiplantae</taxon>
        <taxon>Streptophyta</taxon>
        <taxon>Embryophyta</taxon>
        <taxon>Tracheophyta</taxon>
        <taxon>Spermatophyta</taxon>
        <taxon>Magnoliopsida</taxon>
        <taxon>eudicotyledons</taxon>
        <taxon>Gunneridae</taxon>
        <taxon>Pentapetalae</taxon>
        <taxon>rosids</taxon>
        <taxon>malvids</taxon>
        <taxon>Malvales</taxon>
        <taxon>Malvaceae</taxon>
        <taxon>Malvoideae</taxon>
        <taxon>Hibiscus</taxon>
    </lineage>
</organism>
<gene>
    <name evidence="5" type="ORF">V6N11_048279</name>
</gene>
<proteinExistence type="predicted"/>
<dbReference type="InterPro" id="IPR046350">
    <property type="entry name" value="Cystatin_sf"/>
</dbReference>
<evidence type="ECO:0000259" key="4">
    <source>
        <dbReference type="SMART" id="SM00043"/>
    </source>
</evidence>
<dbReference type="InterPro" id="IPR000010">
    <property type="entry name" value="Cystatin_dom"/>
</dbReference>
<feature type="chain" id="PRO_5046384390" description="Cystatin domain-containing protein" evidence="3">
    <location>
        <begin position="24"/>
        <end position="116"/>
    </location>
</feature>
<dbReference type="PANTHER" id="PTHR47364:SF2">
    <property type="entry name" value="CYSTEINE PROTEINASE INHIBITOR 5"/>
    <property type="match status" value="1"/>
</dbReference>
<keyword evidence="3" id="KW-0732">Signal</keyword>
<keyword evidence="1" id="KW-0646">Protease inhibitor</keyword>
<dbReference type="PANTHER" id="PTHR47364">
    <property type="entry name" value="CYSTEINE PROTEINASE INHIBITOR 5"/>
    <property type="match status" value="1"/>
</dbReference>
<evidence type="ECO:0000256" key="2">
    <source>
        <dbReference type="ARBA" id="ARBA00022704"/>
    </source>
</evidence>
<dbReference type="CDD" id="cd00042">
    <property type="entry name" value="CY"/>
    <property type="match status" value="1"/>
</dbReference>
<evidence type="ECO:0000313" key="5">
    <source>
        <dbReference type="EMBL" id="KAK8992184.1"/>
    </source>
</evidence>
<keyword evidence="6" id="KW-1185">Reference proteome</keyword>
<dbReference type="Proteomes" id="UP001396334">
    <property type="component" value="Unassembled WGS sequence"/>
</dbReference>
<feature type="signal peptide" evidence="3">
    <location>
        <begin position="1"/>
        <end position="23"/>
    </location>
</feature>
<comment type="caution">
    <text evidence="5">The sequence shown here is derived from an EMBL/GenBank/DDBJ whole genome shotgun (WGS) entry which is preliminary data.</text>
</comment>
<evidence type="ECO:0000256" key="1">
    <source>
        <dbReference type="ARBA" id="ARBA00022690"/>
    </source>
</evidence>
<dbReference type="SUPFAM" id="SSF54403">
    <property type="entry name" value="Cystatin/monellin"/>
    <property type="match status" value="1"/>
</dbReference>
<dbReference type="SMART" id="SM00043">
    <property type="entry name" value="CY"/>
    <property type="match status" value="1"/>
</dbReference>
<reference evidence="5 6" key="1">
    <citation type="journal article" date="2024" name="G3 (Bethesda)">
        <title>Genome assembly of Hibiscus sabdariffa L. provides insights into metabolisms of medicinal natural products.</title>
        <authorList>
            <person name="Kim T."/>
        </authorList>
    </citation>
    <scope>NUCLEOTIDE SEQUENCE [LARGE SCALE GENOMIC DNA]</scope>
    <source>
        <strain evidence="5">TK-2024</strain>
        <tissue evidence="5">Old leaves</tissue>
    </source>
</reference>
<dbReference type="EMBL" id="JBBPBN010000050">
    <property type="protein sequence ID" value="KAK8992184.1"/>
    <property type="molecule type" value="Genomic_DNA"/>
</dbReference>
<feature type="domain" description="Cystatin" evidence="4">
    <location>
        <begin position="30"/>
        <end position="116"/>
    </location>
</feature>
<accession>A0ABR2PUQ4</accession>